<dbReference type="AlphaFoldDB" id="A0A0J6YBE5"/>
<evidence type="ECO:0000256" key="1">
    <source>
        <dbReference type="SAM" id="MobiDB-lite"/>
    </source>
</evidence>
<proteinExistence type="predicted"/>
<reference evidence="3" key="1">
    <citation type="journal article" date="2010" name="Genome Res.">
        <title>Population genomic sequencing of Coccidioides fungi reveals recent hybridization and transposon control.</title>
        <authorList>
            <person name="Neafsey D.E."/>
            <person name="Barker B.M."/>
            <person name="Sharpton T.J."/>
            <person name="Stajich J.E."/>
            <person name="Park D.J."/>
            <person name="Whiston E."/>
            <person name="Hung C.-Y."/>
            <person name="McMahan C."/>
            <person name="White J."/>
            <person name="Sykes S."/>
            <person name="Heiman D."/>
            <person name="Young S."/>
            <person name="Zeng Q."/>
            <person name="Abouelleil A."/>
            <person name="Aftuck L."/>
            <person name="Bessette D."/>
            <person name="Brown A."/>
            <person name="FitzGerald M."/>
            <person name="Lui A."/>
            <person name="Macdonald J.P."/>
            <person name="Priest M."/>
            <person name="Orbach M.J."/>
            <person name="Galgiani J.N."/>
            <person name="Kirkland T.N."/>
            <person name="Cole G.T."/>
            <person name="Birren B.W."/>
            <person name="Henn M.R."/>
            <person name="Taylor J.W."/>
            <person name="Rounsley S.D."/>
        </authorList>
    </citation>
    <scope>NUCLEOTIDE SEQUENCE [LARGE SCALE GENOMIC DNA]</scope>
    <source>
        <strain evidence="3">RMSCC 2394</strain>
    </source>
</reference>
<accession>A0A0J6YBE5</accession>
<feature type="region of interest" description="Disordered" evidence="1">
    <location>
        <begin position="1"/>
        <end position="108"/>
    </location>
</feature>
<sequence length="180" mass="19210">MSGKTASLGHSEFRRDAPVVMTGSKAKESASKFPNNDTCSVRFDRPGLDRGPLGTFMMGSRCSSSPRSTTPTGEKPCGFGPMTGSGTRAGTQSMAKSQGKPGLKGVKSKETRFTIRWKVDASHSVLLSQRSPREDAPNFTVSAGKIQFIHRAQLELPLAGDASPPQSSWQAGVTPHDRSE</sequence>
<protein>
    <submittedName>
        <fullName evidence="2">Uncharacterized protein</fullName>
    </submittedName>
</protein>
<organism evidence="2 3">
    <name type="scientific">Coccidioides immitis RMSCC 2394</name>
    <dbReference type="NCBI Taxonomy" id="404692"/>
    <lineage>
        <taxon>Eukaryota</taxon>
        <taxon>Fungi</taxon>
        <taxon>Dikarya</taxon>
        <taxon>Ascomycota</taxon>
        <taxon>Pezizomycotina</taxon>
        <taxon>Eurotiomycetes</taxon>
        <taxon>Eurotiomycetidae</taxon>
        <taxon>Onygenales</taxon>
        <taxon>Onygenaceae</taxon>
        <taxon>Coccidioides</taxon>
    </lineage>
</organism>
<gene>
    <name evidence="2" type="ORF">CIRG_04726</name>
</gene>
<dbReference type="Proteomes" id="UP000054565">
    <property type="component" value="Unassembled WGS sequence"/>
</dbReference>
<feature type="compositionally biased region" description="Low complexity" evidence="1">
    <location>
        <begin position="60"/>
        <end position="72"/>
    </location>
</feature>
<dbReference type="EMBL" id="DS028095">
    <property type="protein sequence ID" value="KMP05045.1"/>
    <property type="molecule type" value="Genomic_DNA"/>
</dbReference>
<evidence type="ECO:0000313" key="2">
    <source>
        <dbReference type="EMBL" id="KMP05045.1"/>
    </source>
</evidence>
<feature type="compositionally biased region" description="Polar residues" evidence="1">
    <location>
        <begin position="84"/>
        <end position="96"/>
    </location>
</feature>
<evidence type="ECO:0000313" key="3">
    <source>
        <dbReference type="Proteomes" id="UP000054565"/>
    </source>
</evidence>
<name>A0A0J6YBE5_COCIT</name>
<feature type="region of interest" description="Disordered" evidence="1">
    <location>
        <begin position="157"/>
        <end position="180"/>
    </location>
</feature>